<keyword evidence="11" id="KW-0449">Lipoprotein</keyword>
<keyword evidence="8 9" id="KW-0012">Acyltransferase</keyword>
<proteinExistence type="inferred from homology"/>
<evidence type="ECO:0000256" key="8">
    <source>
        <dbReference type="ARBA" id="ARBA00023315"/>
    </source>
</evidence>
<dbReference type="SUPFAM" id="SSF56317">
    <property type="entry name" value="Carbon-nitrogen hydrolase"/>
    <property type="match status" value="1"/>
</dbReference>
<dbReference type="InterPro" id="IPR036526">
    <property type="entry name" value="C-N_Hydrolase_sf"/>
</dbReference>
<protein>
    <recommendedName>
        <fullName evidence="9">Apolipoprotein N-acyltransferase</fullName>
        <shortName evidence="9">ALP N-acyltransferase</shortName>
        <ecNumber evidence="9">2.3.1.269</ecNumber>
    </recommendedName>
</protein>
<reference evidence="11 12" key="1">
    <citation type="submission" date="2018-10" db="EMBL/GenBank/DDBJ databases">
        <title>Comparative functional genomics of the obligate endosymbiont Buchnera aphidicola.</title>
        <authorList>
            <person name="Chong R.A."/>
        </authorList>
    </citation>
    <scope>NUCLEOTIDE SEQUENCE [LARGE SCALE GENOMIC DNA]</scope>
    <source>
        <strain evidence="11 12">Mrh</strain>
    </source>
</reference>
<keyword evidence="4 9" id="KW-0808">Transferase</keyword>
<feature type="transmembrane region" description="Helical" evidence="9">
    <location>
        <begin position="160"/>
        <end position="180"/>
    </location>
</feature>
<dbReference type="OrthoDB" id="9804277at2"/>
<evidence type="ECO:0000256" key="9">
    <source>
        <dbReference type="HAMAP-Rule" id="MF_01148"/>
    </source>
</evidence>
<dbReference type="EMBL" id="CP033004">
    <property type="protein sequence ID" value="QCI23405.1"/>
    <property type="molecule type" value="Genomic_DNA"/>
</dbReference>
<dbReference type="PANTHER" id="PTHR38686">
    <property type="entry name" value="APOLIPOPROTEIN N-ACYLTRANSFERASE"/>
    <property type="match status" value="1"/>
</dbReference>
<dbReference type="Pfam" id="PF20154">
    <property type="entry name" value="LNT_N"/>
    <property type="match status" value="1"/>
</dbReference>
<dbReference type="InterPro" id="IPR004563">
    <property type="entry name" value="Apolipo_AcylTrfase"/>
</dbReference>
<feature type="transmembrane region" description="Helical" evidence="9">
    <location>
        <begin position="7"/>
        <end position="23"/>
    </location>
</feature>
<comment type="similarity">
    <text evidence="2 9">Belongs to the CN hydrolase family. Apolipoprotein N-acyltransferase subfamily.</text>
</comment>
<evidence type="ECO:0000256" key="2">
    <source>
        <dbReference type="ARBA" id="ARBA00010065"/>
    </source>
</evidence>
<comment type="function">
    <text evidence="9">Catalyzes the phospholipid dependent N-acylation of the N-terminal cysteine of apolipoprotein, the last step in lipoprotein maturation.</text>
</comment>
<keyword evidence="7 9" id="KW-0472">Membrane</keyword>
<feature type="transmembrane region" description="Helical" evidence="9">
    <location>
        <begin position="480"/>
        <end position="500"/>
    </location>
</feature>
<dbReference type="InterPro" id="IPR003010">
    <property type="entry name" value="C-N_Hydrolase"/>
</dbReference>
<sequence length="517" mass="59380">MAIIPMFIVKALSSILVGSIGILSFSPQNYWPCSIFSFMGLQIISNGLSHYKSGIIGFLWGVGFFGTGIYWIYISIHSVNILSFSNNVLLTIILIVYLSSYPALFCICLNYIYKNVSLIKFLILSPSLWHVIEYFRENILTGFPWLELGYSQIDGPLKSIAPILGIKGITFILIIIANLFSLSILYRKYSYCIYAFIILMFSYALSTISWYSENNLRNINIALIQTNTPETLNWNIKNTFNVLNIYSKLIKKISKKNTIIILPESAIPNSLLNEKNILNTFKNILKRKNASLVIGYIKSYYNKHKQISFCNAIAVLQKNKNNIYNYQIEYKKHHLVPFSENIPYKKIKKILSYIFNFAILPFESGPYIQSPIKIKNFYFSASICYEIIFGKQILDNFYPNVDFLLSLANDVWFKNSSEPWQHFQMARMRALELGRPLIHSSNNGITAIINANGTINTILPQFKKLILEKNIKSTSGVTPYAKFGLIPIWTITIICIIYSINKLKIMTSKKNEKRIYS</sequence>
<evidence type="ECO:0000256" key="6">
    <source>
        <dbReference type="ARBA" id="ARBA00022989"/>
    </source>
</evidence>
<feature type="transmembrane region" description="Helical" evidence="9">
    <location>
        <begin position="55"/>
        <end position="76"/>
    </location>
</feature>
<evidence type="ECO:0000256" key="5">
    <source>
        <dbReference type="ARBA" id="ARBA00022692"/>
    </source>
</evidence>
<gene>
    <name evidence="9 11" type="primary">lnt</name>
    <name evidence="11" type="ORF">D9V73_02035</name>
</gene>
<dbReference type="CDD" id="cd07571">
    <property type="entry name" value="ALP_N-acyl_transferase"/>
    <property type="match status" value="1"/>
</dbReference>
<evidence type="ECO:0000256" key="7">
    <source>
        <dbReference type="ARBA" id="ARBA00023136"/>
    </source>
</evidence>
<accession>A0A4D6YGD3</accession>
<dbReference type="GO" id="GO:0016410">
    <property type="term" value="F:N-acyltransferase activity"/>
    <property type="evidence" value="ECO:0007669"/>
    <property type="project" value="UniProtKB-UniRule"/>
</dbReference>
<evidence type="ECO:0000313" key="12">
    <source>
        <dbReference type="Proteomes" id="UP000298566"/>
    </source>
</evidence>
<dbReference type="Gene3D" id="3.60.110.10">
    <property type="entry name" value="Carbon-nitrogen hydrolase"/>
    <property type="match status" value="1"/>
</dbReference>
<dbReference type="HAMAP" id="MF_01148">
    <property type="entry name" value="Lnt"/>
    <property type="match status" value="1"/>
</dbReference>
<evidence type="ECO:0000313" key="11">
    <source>
        <dbReference type="EMBL" id="QCI23405.1"/>
    </source>
</evidence>
<dbReference type="PANTHER" id="PTHR38686:SF1">
    <property type="entry name" value="APOLIPOPROTEIN N-ACYLTRANSFERASE"/>
    <property type="match status" value="1"/>
</dbReference>
<dbReference type="Pfam" id="PF00795">
    <property type="entry name" value="CN_hydrolase"/>
    <property type="match status" value="1"/>
</dbReference>
<dbReference type="UniPathway" id="UPA00666"/>
<dbReference type="EC" id="2.3.1.269" evidence="9"/>
<keyword evidence="6 9" id="KW-1133">Transmembrane helix</keyword>
<feature type="domain" description="CN hydrolase" evidence="10">
    <location>
        <begin position="219"/>
        <end position="473"/>
    </location>
</feature>
<dbReference type="GO" id="GO:0042158">
    <property type="term" value="P:lipoprotein biosynthetic process"/>
    <property type="evidence" value="ECO:0007669"/>
    <property type="project" value="UniProtKB-UniRule"/>
</dbReference>
<keyword evidence="5 9" id="KW-0812">Transmembrane</keyword>
<evidence type="ECO:0000259" key="10">
    <source>
        <dbReference type="PROSITE" id="PS50263"/>
    </source>
</evidence>
<organism evidence="11 12">
    <name type="scientific">Buchnera aphidicola subsp. Melaphis rhois</name>
    <dbReference type="NCBI Taxonomy" id="118103"/>
    <lineage>
        <taxon>Bacteria</taxon>
        <taxon>Pseudomonadati</taxon>
        <taxon>Pseudomonadota</taxon>
        <taxon>Gammaproteobacteria</taxon>
        <taxon>Enterobacterales</taxon>
        <taxon>Erwiniaceae</taxon>
        <taxon>Buchnera</taxon>
    </lineage>
</organism>
<keyword evidence="3 9" id="KW-1003">Cell membrane</keyword>
<feature type="transmembrane region" description="Helical" evidence="9">
    <location>
        <begin position="88"/>
        <end position="111"/>
    </location>
</feature>
<dbReference type="Proteomes" id="UP000298566">
    <property type="component" value="Chromosome"/>
</dbReference>
<dbReference type="AlphaFoldDB" id="A0A4D6YGD3"/>
<comment type="catalytic activity">
    <reaction evidence="9">
        <text>N-terminal S-1,2-diacyl-sn-glyceryl-L-cysteinyl-[lipoprotein] + a glycerophospholipid = N-acyl-S-1,2-diacyl-sn-glyceryl-L-cysteinyl-[lipoprotein] + a 2-acyl-sn-glycero-3-phospholipid + H(+)</text>
        <dbReference type="Rhea" id="RHEA:48228"/>
        <dbReference type="Rhea" id="RHEA-COMP:14681"/>
        <dbReference type="Rhea" id="RHEA-COMP:14684"/>
        <dbReference type="ChEBI" id="CHEBI:15378"/>
        <dbReference type="ChEBI" id="CHEBI:136912"/>
        <dbReference type="ChEBI" id="CHEBI:140656"/>
        <dbReference type="ChEBI" id="CHEBI:140657"/>
        <dbReference type="ChEBI" id="CHEBI:140660"/>
        <dbReference type="EC" id="2.3.1.269"/>
    </reaction>
</comment>
<comment type="subcellular location">
    <subcellularLocation>
        <location evidence="1 9">Cell membrane</location>
        <topology evidence="1 9">Multi-pass membrane protein</topology>
    </subcellularLocation>
</comment>
<evidence type="ECO:0000256" key="4">
    <source>
        <dbReference type="ARBA" id="ARBA00022679"/>
    </source>
</evidence>
<comment type="pathway">
    <text evidence="9">Protein modification; lipoprotein biosynthesis (N-acyl transfer).</text>
</comment>
<dbReference type="GO" id="GO:0005886">
    <property type="term" value="C:plasma membrane"/>
    <property type="evidence" value="ECO:0007669"/>
    <property type="project" value="UniProtKB-SubCell"/>
</dbReference>
<feature type="transmembrane region" description="Helical" evidence="9">
    <location>
        <begin position="192"/>
        <end position="211"/>
    </location>
</feature>
<dbReference type="PROSITE" id="PS50263">
    <property type="entry name" value="CN_HYDROLASE"/>
    <property type="match status" value="1"/>
</dbReference>
<evidence type="ECO:0000256" key="3">
    <source>
        <dbReference type="ARBA" id="ARBA00022475"/>
    </source>
</evidence>
<evidence type="ECO:0000256" key="1">
    <source>
        <dbReference type="ARBA" id="ARBA00004651"/>
    </source>
</evidence>
<name>A0A4D6YGD3_BUCMH</name>
<dbReference type="NCBIfam" id="TIGR00546">
    <property type="entry name" value="lnt"/>
    <property type="match status" value="1"/>
</dbReference>
<dbReference type="InterPro" id="IPR045378">
    <property type="entry name" value="LNT_N"/>
</dbReference>